<sequence length="184" mass="19913">MSGDRWLGSKLLSSSRKIVSFEVVKARLSGDRWRLGTKAVKMPIRFHGGGSDPGPLSSPTRPKGASARLNFGYYLGMLQKCTLARTNHRSNCSGFGLRLDMWALNVLQVFSVRPEGGCVRLSDHDMLCVARRPGSSDTPPVEDPHGGAPSGSSSRRTCTTNTADAGTDLEKSTGTELFRVQDQD</sequence>
<reference evidence="2 3" key="1">
    <citation type="journal article" date="2012" name="Genome Biol.">
        <title>Genome and low-iron response of an oceanic diatom adapted to chronic iron limitation.</title>
        <authorList>
            <person name="Lommer M."/>
            <person name="Specht M."/>
            <person name="Roy A.S."/>
            <person name="Kraemer L."/>
            <person name="Andreson R."/>
            <person name="Gutowska M.A."/>
            <person name="Wolf J."/>
            <person name="Bergner S.V."/>
            <person name="Schilhabel M.B."/>
            <person name="Klostermeier U.C."/>
            <person name="Beiko R.G."/>
            <person name="Rosenstiel P."/>
            <person name="Hippler M."/>
            <person name="Laroche J."/>
        </authorList>
    </citation>
    <scope>NUCLEOTIDE SEQUENCE [LARGE SCALE GENOMIC DNA]</scope>
    <source>
        <strain evidence="2 3">CCMP1005</strain>
    </source>
</reference>
<dbReference type="Proteomes" id="UP000266841">
    <property type="component" value="Unassembled WGS sequence"/>
</dbReference>
<name>K0SD72_THAOC</name>
<evidence type="ECO:0000313" key="3">
    <source>
        <dbReference type="Proteomes" id="UP000266841"/>
    </source>
</evidence>
<dbReference type="EMBL" id="AGNL01018330">
    <property type="protein sequence ID" value="EJK63305.1"/>
    <property type="molecule type" value="Genomic_DNA"/>
</dbReference>
<organism evidence="2 3">
    <name type="scientific">Thalassiosira oceanica</name>
    <name type="common">Marine diatom</name>
    <dbReference type="NCBI Taxonomy" id="159749"/>
    <lineage>
        <taxon>Eukaryota</taxon>
        <taxon>Sar</taxon>
        <taxon>Stramenopiles</taxon>
        <taxon>Ochrophyta</taxon>
        <taxon>Bacillariophyta</taxon>
        <taxon>Coscinodiscophyceae</taxon>
        <taxon>Thalassiosirophycidae</taxon>
        <taxon>Thalassiosirales</taxon>
        <taxon>Thalassiosiraceae</taxon>
        <taxon>Thalassiosira</taxon>
    </lineage>
</organism>
<evidence type="ECO:0000313" key="2">
    <source>
        <dbReference type="EMBL" id="EJK63305.1"/>
    </source>
</evidence>
<keyword evidence="3" id="KW-1185">Reference proteome</keyword>
<feature type="compositionally biased region" description="Polar residues" evidence="1">
    <location>
        <begin position="150"/>
        <end position="164"/>
    </location>
</feature>
<accession>K0SD72</accession>
<dbReference type="AlphaFoldDB" id="K0SD72"/>
<evidence type="ECO:0000256" key="1">
    <source>
        <dbReference type="SAM" id="MobiDB-lite"/>
    </source>
</evidence>
<protein>
    <submittedName>
        <fullName evidence="2">Uncharacterized protein</fullName>
    </submittedName>
</protein>
<gene>
    <name evidence="2" type="ORF">THAOC_16046</name>
</gene>
<feature type="compositionally biased region" description="Basic and acidic residues" evidence="1">
    <location>
        <begin position="168"/>
        <end position="184"/>
    </location>
</feature>
<proteinExistence type="predicted"/>
<comment type="caution">
    <text evidence="2">The sequence shown here is derived from an EMBL/GenBank/DDBJ whole genome shotgun (WGS) entry which is preliminary data.</text>
</comment>
<feature type="region of interest" description="Disordered" evidence="1">
    <location>
        <begin position="131"/>
        <end position="184"/>
    </location>
</feature>